<evidence type="ECO:0000313" key="2">
    <source>
        <dbReference type="Proteomes" id="UP001159363"/>
    </source>
</evidence>
<proteinExistence type="predicted"/>
<gene>
    <name evidence="1" type="ORF">PR048_007272</name>
</gene>
<keyword evidence="2" id="KW-1185">Reference proteome</keyword>
<accession>A0ABQ9IFB7</accession>
<dbReference type="EMBL" id="JARBHB010000002">
    <property type="protein sequence ID" value="KAJ8894608.1"/>
    <property type="molecule type" value="Genomic_DNA"/>
</dbReference>
<organism evidence="1 2">
    <name type="scientific">Dryococelus australis</name>
    <dbReference type="NCBI Taxonomy" id="614101"/>
    <lineage>
        <taxon>Eukaryota</taxon>
        <taxon>Metazoa</taxon>
        <taxon>Ecdysozoa</taxon>
        <taxon>Arthropoda</taxon>
        <taxon>Hexapoda</taxon>
        <taxon>Insecta</taxon>
        <taxon>Pterygota</taxon>
        <taxon>Neoptera</taxon>
        <taxon>Polyneoptera</taxon>
        <taxon>Phasmatodea</taxon>
        <taxon>Verophasmatodea</taxon>
        <taxon>Anareolatae</taxon>
        <taxon>Phasmatidae</taxon>
        <taxon>Eurycanthinae</taxon>
        <taxon>Dryococelus</taxon>
    </lineage>
</organism>
<protein>
    <submittedName>
        <fullName evidence="1">Uncharacterized protein</fullName>
    </submittedName>
</protein>
<evidence type="ECO:0000313" key="1">
    <source>
        <dbReference type="EMBL" id="KAJ8894608.1"/>
    </source>
</evidence>
<reference evidence="1 2" key="1">
    <citation type="submission" date="2023-02" db="EMBL/GenBank/DDBJ databases">
        <title>LHISI_Scaffold_Assembly.</title>
        <authorList>
            <person name="Stuart O.P."/>
            <person name="Cleave R."/>
            <person name="Magrath M.J.L."/>
            <person name="Mikheyev A.S."/>
        </authorList>
    </citation>
    <scope>NUCLEOTIDE SEQUENCE [LARGE SCALE GENOMIC DNA]</scope>
    <source>
        <strain evidence="1">Daus_M_001</strain>
        <tissue evidence="1">Leg muscle</tissue>
    </source>
</reference>
<comment type="caution">
    <text evidence="1">The sequence shown here is derived from an EMBL/GenBank/DDBJ whole genome shotgun (WGS) entry which is preliminary data.</text>
</comment>
<sequence length="795" mass="89405">MLWNTDLVSLSVPWGALNLPDGRVDEWLEHRAKDDERKEKRAVREVTSRRKICDCEHQSSEENDSSLDYWTRCLRHQTGLAAAQAWRGAVVVQRSDYSPPTQANRVLLPVRSLLGFLMWESCRTMALCDSTASAPKKNTPSMTKQLIQLRNGTENNVHLGESKQIFSYVELGHSRDLSTQRACRLSSRTGGNLSPDHGVDKYAELKRTSTNPSRPVSDDHFIGIFLSGKLNENCAPVHRARENTEAKQLPTPRTSAAYGAAVIEWRHMSWNMYQAMTCALSVPRICVATSGDKFVNPRWPRLIPLRRFSTITRARKRIKRGYMSDEALGVRVSVARIAPSLLDLDAQLHSPLKYTEMKDRANGQQSYRALNCFSRCVLDPANYVEQFPLEGARTHECTPVREGVVRRHQDNKRQQVVVPVLAKSGRYSASPYHPAGRRFDPHRLASTPQPPYLTRDIAGVLGSHDRRDVLAEKQFNVRVRRLVVQSQRDWSTSSLVCEQKRGRKRPWLRPLEWIVLGSFKLEAFRSDWLASLNPALGLVDNEARVNKSQSVRKISLSQTSPFEEVGSVAGRSPIVGEVESDTPLSAFEIKWDLRLRCVVMKPLLRSRIRRTGYLTRDDVLVERLPMTLSQRTITLSFHSLSSRAMTPPANYSNAFSSISDVQWPTSSRQALILHGVNRPPVAQSVGAPPIWGTGGSGFESRVRGKHTPDVSPSARHVSSLDTRSVDTIAAASCCTRGCASHLHARRHVGHSVCQILLRLYETEWLACSRASEEDRETLMIVARAMMAAYQVQKAS</sequence>
<name>A0ABQ9IFB7_9NEOP</name>
<dbReference type="Proteomes" id="UP001159363">
    <property type="component" value="Chromosome 2"/>
</dbReference>